<dbReference type="GO" id="GO:0005576">
    <property type="term" value="C:extracellular region"/>
    <property type="evidence" value="ECO:0007669"/>
    <property type="project" value="InterPro"/>
</dbReference>
<dbReference type="InterPro" id="IPR002557">
    <property type="entry name" value="Chitin-bd_dom"/>
</dbReference>
<dbReference type="VEuPathDB" id="VectorBase:MDOMA2_008506"/>
<dbReference type="SMART" id="SM00494">
    <property type="entry name" value="ChtBD2"/>
    <property type="match status" value="1"/>
</dbReference>
<sequence length="503" mass="57186">MLSYLFKLLAIITLLAAAATSTHGAAVEHNPKKRQIYREQVLPHAGGRIPDTAFETDRLFLNQLQKDGIAVPDGILPEQRNPQVYPFFNRPSRNVFRIALSSDGRYIPQEGRYHYQELPSIETTYLYPQIHGQKTTLSHDGVTLPVYSPFRIHNPLLNQVKFQPKDKSQFQNVSPFGGNKPLAKAKSYQNVNILNSPLTPLAGAKVSLVQQQGVSGGGPKNYLPDYTLTSQSHLFNDFDELFNQFDVNDGNAKKSQSYSRINTNGQQRQHHHVLTLWRIVRWWFVANQLKFSSLTEKKLNKSGRKEESHILNPLNFQIRKKVSRRFKMQSQRFLATICLCLVSAYAVYAIQVQTYGHLFHPPAAETPHHKEEKQDLNKIPGVPGVDYPVYHEVPHTSFSCAHVPAVPGMYANVETGCQAYHVCHDGREGDQGASFLCTNGTIFNQKEFACDWWYNVKCEEAVNYYQLNADPEHNPYTPKKKIIEEEHLAPVHPQHGHGFLIHA</sequence>
<evidence type="ECO:0000313" key="1">
    <source>
        <dbReference type="EnsemblMetazoa" id="MDOA004414-PB"/>
    </source>
</evidence>
<dbReference type="Pfam" id="PF01607">
    <property type="entry name" value="CBM_14"/>
    <property type="match status" value="1"/>
</dbReference>
<dbReference type="InterPro" id="IPR052976">
    <property type="entry name" value="Scoloptoxin-like"/>
</dbReference>
<dbReference type="PROSITE" id="PS50940">
    <property type="entry name" value="CHIT_BIND_II"/>
    <property type="match status" value="1"/>
</dbReference>
<dbReference type="PANTHER" id="PTHR22933:SF42">
    <property type="entry name" value="FI18455P1-RELATED"/>
    <property type="match status" value="1"/>
</dbReference>
<dbReference type="SUPFAM" id="SSF57625">
    <property type="entry name" value="Invertebrate chitin-binding proteins"/>
    <property type="match status" value="1"/>
</dbReference>
<dbReference type="GO" id="GO:0008061">
    <property type="term" value="F:chitin binding"/>
    <property type="evidence" value="ECO:0007669"/>
    <property type="project" value="InterPro"/>
</dbReference>
<dbReference type="STRING" id="7370.A0A1I8MFM7"/>
<organism evidence="1">
    <name type="scientific">Musca domestica</name>
    <name type="common">House fly</name>
    <dbReference type="NCBI Taxonomy" id="7370"/>
    <lineage>
        <taxon>Eukaryota</taxon>
        <taxon>Metazoa</taxon>
        <taxon>Ecdysozoa</taxon>
        <taxon>Arthropoda</taxon>
        <taxon>Hexapoda</taxon>
        <taxon>Insecta</taxon>
        <taxon>Pterygota</taxon>
        <taxon>Neoptera</taxon>
        <taxon>Endopterygota</taxon>
        <taxon>Diptera</taxon>
        <taxon>Brachycera</taxon>
        <taxon>Muscomorpha</taxon>
        <taxon>Muscoidea</taxon>
        <taxon>Muscidae</taxon>
        <taxon>Musca</taxon>
    </lineage>
</organism>
<name>A0A1I8MFM7_MUSDO</name>
<proteinExistence type="predicted"/>
<dbReference type="Gene3D" id="2.170.140.10">
    <property type="entry name" value="Chitin binding domain"/>
    <property type="match status" value="1"/>
</dbReference>
<accession>A0A1I8MFM7</accession>
<protein>
    <submittedName>
        <fullName evidence="1">Uncharacterized protein</fullName>
    </submittedName>
</protein>
<dbReference type="EnsemblMetazoa" id="MDOA004414-RB">
    <property type="protein sequence ID" value="MDOA004414-PB"/>
    <property type="gene ID" value="MDOA004414"/>
</dbReference>
<dbReference type="eggNOG" id="ENOG502S93C">
    <property type="taxonomic scope" value="Eukaryota"/>
</dbReference>
<dbReference type="AlphaFoldDB" id="A0A1I8MFM7"/>
<dbReference type="InterPro" id="IPR036508">
    <property type="entry name" value="Chitin-bd_dom_sf"/>
</dbReference>
<dbReference type="VEuPathDB" id="VectorBase:MDOA004414"/>
<reference evidence="1" key="1">
    <citation type="submission" date="2020-05" db="UniProtKB">
        <authorList>
            <consortium name="EnsemblMetazoa"/>
        </authorList>
    </citation>
    <scope>IDENTIFICATION</scope>
    <source>
        <strain evidence="1">Aabys</strain>
    </source>
</reference>
<dbReference type="PANTHER" id="PTHR22933">
    <property type="entry name" value="FI18007P1-RELATED"/>
    <property type="match status" value="1"/>
</dbReference>